<evidence type="ECO:0000256" key="1">
    <source>
        <dbReference type="ARBA" id="ARBA00022617"/>
    </source>
</evidence>
<dbReference type="InterPro" id="IPR036909">
    <property type="entry name" value="Cyt_c-like_dom_sf"/>
</dbReference>
<accession>V6H8N5</accession>
<dbReference type="Pfam" id="PF13442">
    <property type="entry name" value="Cytochrome_CBB3"/>
    <property type="match status" value="1"/>
</dbReference>
<dbReference type="InterPro" id="IPR009056">
    <property type="entry name" value="Cyt_c-like_dom"/>
</dbReference>
<evidence type="ECO:0000256" key="2">
    <source>
        <dbReference type="ARBA" id="ARBA00022723"/>
    </source>
</evidence>
<keyword evidence="2 4" id="KW-0479">Metal-binding</keyword>
<dbReference type="Gene3D" id="1.10.760.10">
    <property type="entry name" value="Cytochrome c-like domain"/>
    <property type="match status" value="1"/>
</dbReference>
<dbReference type="SUPFAM" id="SSF46626">
    <property type="entry name" value="Cytochrome c"/>
    <property type="match status" value="1"/>
</dbReference>
<keyword evidence="1 4" id="KW-0349">Heme</keyword>
<evidence type="ECO:0000313" key="6">
    <source>
        <dbReference type="EMBL" id="EQA35137.1"/>
    </source>
</evidence>
<evidence type="ECO:0000313" key="7">
    <source>
        <dbReference type="Proteomes" id="UP000018719"/>
    </source>
</evidence>
<feature type="domain" description="Cytochrome c" evidence="5">
    <location>
        <begin position="3"/>
        <end position="104"/>
    </location>
</feature>
<evidence type="ECO:0000256" key="4">
    <source>
        <dbReference type="PROSITE-ProRule" id="PRU00433"/>
    </source>
</evidence>
<dbReference type="GO" id="GO:0046872">
    <property type="term" value="F:metal ion binding"/>
    <property type="evidence" value="ECO:0007669"/>
    <property type="project" value="UniProtKB-KW"/>
</dbReference>
<evidence type="ECO:0000256" key="3">
    <source>
        <dbReference type="ARBA" id="ARBA00023004"/>
    </source>
</evidence>
<gene>
    <name evidence="6" type="ORF">LEP1GSC047_1699</name>
</gene>
<organism evidence="6 7">
    <name type="scientific">Leptospira inadai serovar Lyme str. 10</name>
    <dbReference type="NCBI Taxonomy" id="1049790"/>
    <lineage>
        <taxon>Bacteria</taxon>
        <taxon>Pseudomonadati</taxon>
        <taxon>Spirochaetota</taxon>
        <taxon>Spirochaetia</taxon>
        <taxon>Leptospirales</taxon>
        <taxon>Leptospiraceae</taxon>
        <taxon>Leptospira</taxon>
    </lineage>
</organism>
<dbReference type="EMBL" id="AHMM02000025">
    <property type="protein sequence ID" value="EQA35137.1"/>
    <property type="molecule type" value="Genomic_DNA"/>
</dbReference>
<dbReference type="PROSITE" id="PS51007">
    <property type="entry name" value="CYTC"/>
    <property type="match status" value="1"/>
</dbReference>
<proteinExistence type="predicted"/>
<dbReference type="STRING" id="1049790.LEP1GSC047_1699"/>
<sequence length="105" mass="11858">MKPELSKKPQIFSPELLSFADIYWSQKCSACHGLSGVPPEGMQPTPRKFGTFGMKMGFFFGGDKMRAGIFRIIRDGKNQSMPSFGKELSEERIWALANKIERLPN</sequence>
<dbReference type="GO" id="GO:0009055">
    <property type="term" value="F:electron transfer activity"/>
    <property type="evidence" value="ECO:0007669"/>
    <property type="project" value="InterPro"/>
</dbReference>
<dbReference type="Proteomes" id="UP000018719">
    <property type="component" value="Unassembled WGS sequence"/>
</dbReference>
<dbReference type="AlphaFoldDB" id="V6H8N5"/>
<reference evidence="6 7" key="1">
    <citation type="submission" date="2013-05" db="EMBL/GenBank/DDBJ databases">
        <authorList>
            <person name="Harkins D.M."/>
            <person name="Durkin A.S."/>
            <person name="Brinkac L.M."/>
            <person name="Haft D.H."/>
            <person name="Selengut J.D."/>
            <person name="Sanka R."/>
            <person name="DePew J."/>
            <person name="Purushe J."/>
            <person name="Hartskeerl R.A."/>
            <person name="Ahmed A."/>
            <person name="van der Linden H."/>
            <person name="Goris M.G.A."/>
            <person name="Vinetz J.M."/>
            <person name="Sutton G.G."/>
            <person name="Nierman W.C."/>
            <person name="Fouts D.E."/>
        </authorList>
    </citation>
    <scope>NUCLEOTIDE SEQUENCE [LARGE SCALE GENOMIC DNA]</scope>
    <source>
        <strain evidence="6 7">10</strain>
    </source>
</reference>
<comment type="caution">
    <text evidence="6">The sequence shown here is derived from an EMBL/GenBank/DDBJ whole genome shotgun (WGS) entry which is preliminary data.</text>
</comment>
<name>V6H8N5_9LEPT</name>
<evidence type="ECO:0000259" key="5">
    <source>
        <dbReference type="PROSITE" id="PS51007"/>
    </source>
</evidence>
<dbReference type="GO" id="GO:0020037">
    <property type="term" value="F:heme binding"/>
    <property type="evidence" value="ECO:0007669"/>
    <property type="project" value="InterPro"/>
</dbReference>
<protein>
    <submittedName>
        <fullName evidence="6">Cytochrome C oxidase, Cbb3-type, subunit III</fullName>
    </submittedName>
</protein>
<keyword evidence="3 4" id="KW-0408">Iron</keyword>